<comment type="caution">
    <text evidence="1">The sequence shown here is derived from an EMBL/GenBank/DDBJ whole genome shotgun (WGS) entry which is preliminary data.</text>
</comment>
<organism evidence="1 2">
    <name type="scientific">Takifugu flavidus</name>
    <name type="common">sansaifugu</name>
    <dbReference type="NCBI Taxonomy" id="433684"/>
    <lineage>
        <taxon>Eukaryota</taxon>
        <taxon>Metazoa</taxon>
        <taxon>Chordata</taxon>
        <taxon>Craniata</taxon>
        <taxon>Vertebrata</taxon>
        <taxon>Euteleostomi</taxon>
        <taxon>Actinopterygii</taxon>
        <taxon>Neopterygii</taxon>
        <taxon>Teleostei</taxon>
        <taxon>Neoteleostei</taxon>
        <taxon>Acanthomorphata</taxon>
        <taxon>Eupercaria</taxon>
        <taxon>Tetraodontiformes</taxon>
        <taxon>Tetradontoidea</taxon>
        <taxon>Tetraodontidae</taxon>
        <taxon>Takifugu</taxon>
    </lineage>
</organism>
<dbReference type="Proteomes" id="UP000324091">
    <property type="component" value="Chromosome 19"/>
</dbReference>
<evidence type="ECO:0000313" key="1">
    <source>
        <dbReference type="EMBL" id="TWW68804.1"/>
    </source>
</evidence>
<proteinExistence type="predicted"/>
<gene>
    <name evidence="1" type="ORF">D4764_19G0006020</name>
</gene>
<protein>
    <submittedName>
        <fullName evidence="1">Uncharacterized protein</fullName>
    </submittedName>
</protein>
<keyword evidence="2" id="KW-1185">Reference proteome</keyword>
<reference evidence="1 2" key="1">
    <citation type="submission" date="2019-04" db="EMBL/GenBank/DDBJ databases">
        <title>Chromosome genome assembly for Takifugu flavidus.</title>
        <authorList>
            <person name="Xiao S."/>
        </authorList>
    </citation>
    <scope>NUCLEOTIDE SEQUENCE [LARGE SCALE GENOMIC DNA]</scope>
    <source>
        <strain evidence="1">HTHZ2018</strain>
        <tissue evidence="1">Muscle</tissue>
    </source>
</reference>
<evidence type="ECO:0000313" key="2">
    <source>
        <dbReference type="Proteomes" id="UP000324091"/>
    </source>
</evidence>
<dbReference type="AlphaFoldDB" id="A0A5C6NN35"/>
<sequence>MKNMGPQDRPSIHGRGRRWRVHVSEDHTTAGCAVQTERSIVSLGSTAPATKCLCYQRLELQVEDMATQKNRLRANLYMAKGQGSSGLDLQYPGDLRGSDLLMALGR</sequence>
<accession>A0A5C6NN35</accession>
<name>A0A5C6NN35_9TELE</name>
<dbReference type="EMBL" id="RHFK02000011">
    <property type="protein sequence ID" value="TWW68804.1"/>
    <property type="molecule type" value="Genomic_DNA"/>
</dbReference>